<dbReference type="Gene3D" id="3.40.50.360">
    <property type="match status" value="1"/>
</dbReference>
<keyword evidence="2" id="KW-1185">Reference proteome</keyword>
<sequence>MFLFWKHAISSAKLEQTIRSKGHEIILERVEPVNNNPRSGDPVRVKTAPDISTYDAVIFASPVQAFSLAPLMRLYLSKVSGLTGKKVYCFVTQRLKKPWLGGNRAVRQIKKICKAKGADIILSGVVNWSGSTRDNQIEDIVSRLSII</sequence>
<reference evidence="1 2" key="1">
    <citation type="submission" date="2015-09" db="EMBL/GenBank/DDBJ databases">
        <title>Genome sequence of Oxobacter pfennigii DSM 3222.</title>
        <authorList>
            <person name="Poehlein A."/>
            <person name="Bengelsdorf F.R."/>
            <person name="Schiel-Bengelsdorf B."/>
            <person name="Duerre P."/>
            <person name="Daniel R."/>
        </authorList>
    </citation>
    <scope>NUCLEOTIDE SEQUENCE [LARGE SCALE GENOMIC DNA]</scope>
    <source>
        <strain evidence="1 2">DSM 3222</strain>
    </source>
</reference>
<organism evidence="1 2">
    <name type="scientific">Oxobacter pfennigii</name>
    <dbReference type="NCBI Taxonomy" id="36849"/>
    <lineage>
        <taxon>Bacteria</taxon>
        <taxon>Bacillati</taxon>
        <taxon>Bacillota</taxon>
        <taxon>Clostridia</taxon>
        <taxon>Eubacteriales</taxon>
        <taxon>Clostridiaceae</taxon>
        <taxon>Oxobacter</taxon>
    </lineage>
</organism>
<dbReference type="SUPFAM" id="SSF52218">
    <property type="entry name" value="Flavoproteins"/>
    <property type="match status" value="1"/>
</dbReference>
<dbReference type="STRING" id="36849.OXPF_24910"/>
<dbReference type="RefSeq" id="WP_054875504.1">
    <property type="nucleotide sequence ID" value="NZ_LKET01000032.1"/>
</dbReference>
<dbReference type="Proteomes" id="UP000050326">
    <property type="component" value="Unassembled WGS sequence"/>
</dbReference>
<protein>
    <recommendedName>
        <fullName evidence="3">Flavodoxin</fullName>
    </recommendedName>
</protein>
<evidence type="ECO:0008006" key="3">
    <source>
        <dbReference type="Google" id="ProtNLM"/>
    </source>
</evidence>
<dbReference type="AlphaFoldDB" id="A0A0P9AG10"/>
<proteinExistence type="predicted"/>
<dbReference type="OrthoDB" id="411306at2"/>
<name>A0A0P9AG10_9CLOT</name>
<dbReference type="InterPro" id="IPR029039">
    <property type="entry name" value="Flavoprotein-like_sf"/>
</dbReference>
<evidence type="ECO:0000313" key="1">
    <source>
        <dbReference type="EMBL" id="KPU44321.1"/>
    </source>
</evidence>
<dbReference type="EMBL" id="LKET01000032">
    <property type="protein sequence ID" value="KPU44321.1"/>
    <property type="molecule type" value="Genomic_DNA"/>
</dbReference>
<evidence type="ECO:0000313" key="2">
    <source>
        <dbReference type="Proteomes" id="UP000050326"/>
    </source>
</evidence>
<gene>
    <name evidence="1" type="ORF">OXPF_24910</name>
</gene>
<comment type="caution">
    <text evidence="1">The sequence shown here is derived from an EMBL/GenBank/DDBJ whole genome shotgun (WGS) entry which is preliminary data.</text>
</comment>
<accession>A0A0P9AG10</accession>